<evidence type="ECO:0000256" key="1">
    <source>
        <dbReference type="ARBA" id="ARBA00022884"/>
    </source>
</evidence>
<dbReference type="Proteomes" id="UP000326759">
    <property type="component" value="Unassembled WGS sequence"/>
</dbReference>
<reference evidence="4 5" key="1">
    <citation type="journal article" date="2019" name="PLoS Biol.">
        <title>Sex chromosomes control vertical transmission of feminizing Wolbachia symbionts in an isopod.</title>
        <authorList>
            <person name="Becking T."/>
            <person name="Chebbi M.A."/>
            <person name="Giraud I."/>
            <person name="Moumen B."/>
            <person name="Laverre T."/>
            <person name="Caubet Y."/>
            <person name="Peccoud J."/>
            <person name="Gilbert C."/>
            <person name="Cordaux R."/>
        </authorList>
    </citation>
    <scope>NUCLEOTIDE SEQUENCE [LARGE SCALE GENOMIC DNA]</scope>
    <source>
        <strain evidence="4">ANa2</strain>
        <tissue evidence="4">Whole body excluding digestive tract and cuticle</tissue>
    </source>
</reference>
<feature type="compositionally biased region" description="Basic and acidic residues" evidence="2">
    <location>
        <begin position="324"/>
        <end position="384"/>
    </location>
</feature>
<keyword evidence="1" id="KW-0694">RNA-binding</keyword>
<proteinExistence type="predicted"/>
<feature type="domain" description="RRM" evidence="3">
    <location>
        <begin position="115"/>
        <end position="184"/>
    </location>
</feature>
<protein>
    <submittedName>
        <fullName evidence="4">Putative splicing factor, arginine/serine-rich 7</fullName>
    </submittedName>
</protein>
<feature type="compositionally biased region" description="Basic residues" evidence="2">
    <location>
        <begin position="243"/>
        <end position="275"/>
    </location>
</feature>
<dbReference type="InterPro" id="IPR012677">
    <property type="entry name" value="Nucleotide-bd_a/b_plait_sf"/>
</dbReference>
<feature type="non-terminal residue" evidence="4">
    <location>
        <position position="1"/>
    </location>
</feature>
<dbReference type="AlphaFoldDB" id="A0A5N5TCE2"/>
<dbReference type="PANTHER" id="PTHR32343">
    <property type="entry name" value="SERINE/ARGININE-RICH SPLICING FACTOR"/>
    <property type="match status" value="1"/>
</dbReference>
<feature type="region of interest" description="Disordered" evidence="2">
    <location>
        <begin position="232"/>
        <end position="411"/>
    </location>
</feature>
<dbReference type="InterPro" id="IPR000504">
    <property type="entry name" value="RRM_dom"/>
</dbReference>
<dbReference type="SUPFAM" id="SSF54928">
    <property type="entry name" value="RNA-binding domain, RBD"/>
    <property type="match status" value="1"/>
</dbReference>
<feature type="non-terminal residue" evidence="4">
    <location>
        <position position="425"/>
    </location>
</feature>
<feature type="compositionally biased region" description="Basic and acidic residues" evidence="2">
    <location>
        <begin position="393"/>
        <end position="411"/>
    </location>
</feature>
<keyword evidence="5" id="KW-1185">Reference proteome</keyword>
<evidence type="ECO:0000259" key="3">
    <source>
        <dbReference type="SMART" id="SM00360"/>
    </source>
</evidence>
<dbReference type="GO" id="GO:0005654">
    <property type="term" value="C:nucleoplasm"/>
    <property type="evidence" value="ECO:0007669"/>
    <property type="project" value="TreeGrafter"/>
</dbReference>
<dbReference type="GO" id="GO:0003723">
    <property type="term" value="F:RNA binding"/>
    <property type="evidence" value="ECO:0007669"/>
    <property type="project" value="UniProtKB-KW"/>
</dbReference>
<evidence type="ECO:0000313" key="5">
    <source>
        <dbReference type="Proteomes" id="UP000326759"/>
    </source>
</evidence>
<dbReference type="Gene3D" id="3.30.70.330">
    <property type="match status" value="1"/>
</dbReference>
<dbReference type="PANTHER" id="PTHR32343:SF22">
    <property type="entry name" value="LD29830P"/>
    <property type="match status" value="1"/>
</dbReference>
<accession>A0A5N5TCE2</accession>
<evidence type="ECO:0000313" key="4">
    <source>
        <dbReference type="EMBL" id="KAB7504306.1"/>
    </source>
</evidence>
<feature type="compositionally biased region" description="Low complexity" evidence="2">
    <location>
        <begin position="287"/>
        <end position="299"/>
    </location>
</feature>
<name>A0A5N5TCE2_9CRUS</name>
<dbReference type="OrthoDB" id="7763451at2759"/>
<dbReference type="InterPro" id="IPR035979">
    <property type="entry name" value="RBD_domain_sf"/>
</dbReference>
<comment type="caution">
    <text evidence="4">The sequence shown here is derived from an EMBL/GenBank/DDBJ whole genome shotgun (WGS) entry which is preliminary data.</text>
</comment>
<organism evidence="4 5">
    <name type="scientific">Armadillidium nasatum</name>
    <dbReference type="NCBI Taxonomy" id="96803"/>
    <lineage>
        <taxon>Eukaryota</taxon>
        <taxon>Metazoa</taxon>
        <taxon>Ecdysozoa</taxon>
        <taxon>Arthropoda</taxon>
        <taxon>Crustacea</taxon>
        <taxon>Multicrustacea</taxon>
        <taxon>Malacostraca</taxon>
        <taxon>Eumalacostraca</taxon>
        <taxon>Peracarida</taxon>
        <taxon>Isopoda</taxon>
        <taxon>Oniscidea</taxon>
        <taxon>Crinocheta</taxon>
        <taxon>Armadillidiidae</taxon>
        <taxon>Armadillidium</taxon>
    </lineage>
</organism>
<dbReference type="EMBL" id="SEYY01003418">
    <property type="protein sequence ID" value="KAB7504306.1"/>
    <property type="molecule type" value="Genomic_DNA"/>
</dbReference>
<dbReference type="SMART" id="SM00360">
    <property type="entry name" value="RRM"/>
    <property type="match status" value="1"/>
</dbReference>
<sequence length="425" mass="49094">RDVAIPVQSRICFIKFQERDTVGVAQHLTNTVFIDRALVVIPFSNGEMPDEKMAMDILNMNGLVPGLATDAKWPPHIDGIILRTIDPYLTENGLPDYPNLPATTESYKVNEIRRTVIFDNIPAIATTEEILAFAEQAGQVKYLRVGTELNGTKNCLVEYTEQSYIIGALKLRNTEFMGSTIKVNHSTVAIIKPQTKSNEAAQREIEEALRRVKEAQNSLLSSNMDPLAFLEAATKDKFSPSRSRSRSRSRHSRSRSKRSRSRRSRSRRSRSRSRRKNQEDTDLAVERGQNQRQGNQDQDLGQEGNRGRNLALESPRSKSKTRSSRKEKEREKEKERSSKDKKERKEKESRSELKNETREEEKKESVEEEEKEIKEEEEEKKNGVEEEEEEEKEIEKPKEKEKEKKEKKEKIHIQEFHVSLVLTDN</sequence>
<evidence type="ECO:0000256" key="2">
    <source>
        <dbReference type="SAM" id="MobiDB-lite"/>
    </source>
</evidence>
<gene>
    <name evidence="4" type="primary">rsp-7</name>
    <name evidence="4" type="ORF">Anas_09218</name>
</gene>